<dbReference type="Proteomes" id="UP001152484">
    <property type="component" value="Unassembled WGS sequence"/>
</dbReference>
<evidence type="ECO:0000313" key="2">
    <source>
        <dbReference type="EMBL" id="CAH9094343.1"/>
    </source>
</evidence>
<evidence type="ECO:0000256" key="1">
    <source>
        <dbReference type="SAM" id="MobiDB-lite"/>
    </source>
</evidence>
<protein>
    <submittedName>
        <fullName evidence="2">Uncharacterized protein</fullName>
    </submittedName>
</protein>
<organism evidence="2 3">
    <name type="scientific">Cuscuta europaea</name>
    <name type="common">European dodder</name>
    <dbReference type="NCBI Taxonomy" id="41803"/>
    <lineage>
        <taxon>Eukaryota</taxon>
        <taxon>Viridiplantae</taxon>
        <taxon>Streptophyta</taxon>
        <taxon>Embryophyta</taxon>
        <taxon>Tracheophyta</taxon>
        <taxon>Spermatophyta</taxon>
        <taxon>Magnoliopsida</taxon>
        <taxon>eudicotyledons</taxon>
        <taxon>Gunneridae</taxon>
        <taxon>Pentapetalae</taxon>
        <taxon>asterids</taxon>
        <taxon>lamiids</taxon>
        <taxon>Solanales</taxon>
        <taxon>Convolvulaceae</taxon>
        <taxon>Cuscuteae</taxon>
        <taxon>Cuscuta</taxon>
        <taxon>Cuscuta subgen. Cuscuta</taxon>
    </lineage>
</organism>
<reference evidence="2" key="1">
    <citation type="submission" date="2022-07" db="EMBL/GenBank/DDBJ databases">
        <authorList>
            <person name="Macas J."/>
            <person name="Novak P."/>
            <person name="Neumann P."/>
        </authorList>
    </citation>
    <scope>NUCLEOTIDE SEQUENCE</scope>
</reference>
<accession>A0A9P0ZCR8</accession>
<sequence length="92" mass="10511">MEEKKAEEVFEKENVKQVQNLGGFDMPSFDLHFTPTPPEKTMSNNEKSPLLGDTQFSAEDLQQVDNIVNDIIKNKVMTMIIENISICLFVTF</sequence>
<proteinExistence type="predicted"/>
<dbReference type="AlphaFoldDB" id="A0A9P0ZCR8"/>
<dbReference type="EMBL" id="CAMAPE010000031">
    <property type="protein sequence ID" value="CAH9094343.1"/>
    <property type="molecule type" value="Genomic_DNA"/>
</dbReference>
<comment type="caution">
    <text evidence="2">The sequence shown here is derived from an EMBL/GenBank/DDBJ whole genome shotgun (WGS) entry which is preliminary data.</text>
</comment>
<evidence type="ECO:0000313" key="3">
    <source>
        <dbReference type="Proteomes" id="UP001152484"/>
    </source>
</evidence>
<feature type="region of interest" description="Disordered" evidence="1">
    <location>
        <begin position="29"/>
        <end position="52"/>
    </location>
</feature>
<gene>
    <name evidence="2" type="ORF">CEURO_LOCUS12702</name>
</gene>
<name>A0A9P0ZCR8_CUSEU</name>
<keyword evidence="3" id="KW-1185">Reference proteome</keyword>